<evidence type="ECO:0000313" key="6">
    <source>
        <dbReference type="EMBL" id="KAJ2901785.1"/>
    </source>
</evidence>
<feature type="compositionally biased region" description="Basic and acidic residues" evidence="3">
    <location>
        <begin position="535"/>
        <end position="544"/>
    </location>
</feature>
<dbReference type="InterPro" id="IPR018200">
    <property type="entry name" value="USP_CS"/>
</dbReference>
<keyword evidence="4" id="KW-0812">Transmembrane</keyword>
<feature type="compositionally biased region" description="Polar residues" evidence="3">
    <location>
        <begin position="219"/>
        <end position="236"/>
    </location>
</feature>
<reference evidence="6" key="1">
    <citation type="submission" date="2022-07" db="EMBL/GenBank/DDBJ databases">
        <title>Draft genome sequence of Zalerion maritima ATCC 34329, a (micro)plastics degrading marine fungus.</title>
        <authorList>
            <person name="Paco A."/>
            <person name="Goncalves M.F.M."/>
            <person name="Rocha-Santos T.A.P."/>
            <person name="Alves A."/>
        </authorList>
    </citation>
    <scope>NUCLEOTIDE SEQUENCE</scope>
    <source>
        <strain evidence="6">ATCC 34329</strain>
    </source>
</reference>
<dbReference type="PANTHER" id="PTHR24006:SF904">
    <property type="entry name" value="UBIQUITIN CARBOXYL-TERMINAL HYDROLASE 16"/>
    <property type="match status" value="1"/>
</dbReference>
<feature type="compositionally biased region" description="Low complexity" evidence="3">
    <location>
        <begin position="199"/>
        <end position="218"/>
    </location>
</feature>
<comment type="similarity">
    <text evidence="1">Belongs to the peptidase C19 family.</text>
</comment>
<protein>
    <recommendedName>
        <fullName evidence="1">Ubiquitin carboxyl-terminal hydrolase</fullName>
        <ecNumber evidence="1">3.4.19.12</ecNumber>
    </recommendedName>
</protein>
<evidence type="ECO:0000256" key="3">
    <source>
        <dbReference type="SAM" id="MobiDB-lite"/>
    </source>
</evidence>
<organism evidence="6 7">
    <name type="scientific">Zalerion maritima</name>
    <dbReference type="NCBI Taxonomy" id="339359"/>
    <lineage>
        <taxon>Eukaryota</taxon>
        <taxon>Fungi</taxon>
        <taxon>Dikarya</taxon>
        <taxon>Ascomycota</taxon>
        <taxon>Pezizomycotina</taxon>
        <taxon>Sordariomycetes</taxon>
        <taxon>Lulworthiomycetidae</taxon>
        <taxon>Lulworthiales</taxon>
        <taxon>Lulworthiaceae</taxon>
        <taxon>Zalerion</taxon>
    </lineage>
</organism>
<evidence type="ECO:0000256" key="1">
    <source>
        <dbReference type="RuleBase" id="RU366025"/>
    </source>
</evidence>
<feature type="compositionally biased region" description="Low complexity" evidence="3">
    <location>
        <begin position="553"/>
        <end position="567"/>
    </location>
</feature>
<feature type="coiled-coil region" evidence="2">
    <location>
        <begin position="323"/>
        <end position="352"/>
    </location>
</feature>
<dbReference type="InterPro" id="IPR028889">
    <property type="entry name" value="USP"/>
</dbReference>
<dbReference type="PROSITE" id="PS00973">
    <property type="entry name" value="USP_2"/>
    <property type="match status" value="1"/>
</dbReference>
<gene>
    <name evidence="6" type="ORF">MKZ38_001405</name>
</gene>
<evidence type="ECO:0000256" key="4">
    <source>
        <dbReference type="SAM" id="Phobius"/>
    </source>
</evidence>
<dbReference type="InterPro" id="IPR001394">
    <property type="entry name" value="Peptidase_C19_UCH"/>
</dbReference>
<dbReference type="PANTHER" id="PTHR24006">
    <property type="entry name" value="UBIQUITIN CARBOXYL-TERMINAL HYDROLASE"/>
    <property type="match status" value="1"/>
</dbReference>
<keyword evidence="1" id="KW-0378">Hydrolase</keyword>
<comment type="caution">
    <text evidence="6">The sequence shown here is derived from an EMBL/GenBank/DDBJ whole genome shotgun (WGS) entry which is preliminary data.</text>
</comment>
<name>A0AAD5RQX8_9PEZI</name>
<dbReference type="Proteomes" id="UP001201980">
    <property type="component" value="Unassembled WGS sequence"/>
</dbReference>
<dbReference type="GO" id="GO:0016579">
    <property type="term" value="P:protein deubiquitination"/>
    <property type="evidence" value="ECO:0007669"/>
    <property type="project" value="InterPro"/>
</dbReference>
<feature type="region of interest" description="Disordered" evidence="3">
    <location>
        <begin position="470"/>
        <end position="596"/>
    </location>
</feature>
<keyword evidence="7" id="KW-1185">Reference proteome</keyword>
<keyword evidence="4" id="KW-1133">Transmembrane helix</keyword>
<proteinExistence type="inferred from homology"/>
<dbReference type="GO" id="GO:0005829">
    <property type="term" value="C:cytosol"/>
    <property type="evidence" value="ECO:0007669"/>
    <property type="project" value="TreeGrafter"/>
</dbReference>
<keyword evidence="2" id="KW-0175">Coiled coil</keyword>
<dbReference type="PROSITE" id="PS50235">
    <property type="entry name" value="USP_3"/>
    <property type="match status" value="1"/>
</dbReference>
<feature type="region of interest" description="Disordered" evidence="3">
    <location>
        <begin position="176"/>
        <end position="254"/>
    </location>
</feature>
<keyword evidence="1" id="KW-0833">Ubl conjugation pathway</keyword>
<dbReference type="GO" id="GO:0004843">
    <property type="term" value="F:cysteine-type deubiquitinase activity"/>
    <property type="evidence" value="ECO:0007669"/>
    <property type="project" value="UniProtKB-UniRule"/>
</dbReference>
<dbReference type="EC" id="3.4.19.12" evidence="1"/>
<evidence type="ECO:0000313" key="7">
    <source>
        <dbReference type="Proteomes" id="UP001201980"/>
    </source>
</evidence>
<evidence type="ECO:0000259" key="5">
    <source>
        <dbReference type="PROSITE" id="PS50235"/>
    </source>
</evidence>
<dbReference type="Gene3D" id="3.90.70.10">
    <property type="entry name" value="Cysteine proteinases"/>
    <property type="match status" value="1"/>
</dbReference>
<dbReference type="CDD" id="cd02662">
    <property type="entry name" value="Peptidase_C19F"/>
    <property type="match status" value="1"/>
</dbReference>
<dbReference type="SUPFAM" id="SSF54001">
    <property type="entry name" value="Cysteine proteinases"/>
    <property type="match status" value="1"/>
</dbReference>
<feature type="region of interest" description="Disordered" evidence="3">
    <location>
        <begin position="354"/>
        <end position="373"/>
    </location>
</feature>
<dbReference type="EMBL" id="JAKWBI020000138">
    <property type="protein sequence ID" value="KAJ2901785.1"/>
    <property type="molecule type" value="Genomic_DNA"/>
</dbReference>
<dbReference type="AlphaFoldDB" id="A0AAD5RQX8"/>
<dbReference type="GO" id="GO:0005634">
    <property type="term" value="C:nucleus"/>
    <property type="evidence" value="ECO:0007669"/>
    <property type="project" value="TreeGrafter"/>
</dbReference>
<feature type="transmembrane region" description="Helical" evidence="4">
    <location>
        <begin position="12"/>
        <end position="32"/>
    </location>
</feature>
<dbReference type="GO" id="GO:0006508">
    <property type="term" value="P:proteolysis"/>
    <property type="evidence" value="ECO:0007669"/>
    <property type="project" value="UniProtKB-KW"/>
</dbReference>
<keyword evidence="1" id="KW-0788">Thiol protease</keyword>
<sequence length="633" mass="70186">MPDKSMSVATYAAGASLAAITLIYVFGPTYFIDNETNSTRKKTIVGLVNPANDCFINSVLQALAGLGDLRSYLIREIHRRNLDEQWVYDQAVLSLATRNIPEWKIHGLQSGIVTKGLKAMLDALNERPIARKSITAAPFIRDLERAFRQRISRQQQDAQEFLQIVAERLSEEYHAGHRARISARKSSNSDSDKSGQIHAAASRPRAESSSQRSAKSRSTPGETTVESPFTDSSPSVPTIKPPSESEKEYEEEEGFPIEGAYSSQIECMTCHYKPKPTESTFCTLTLAVPRISATSLNDCFDGMFKKEEIEDWKCERCRLFHAIARCREQAAQADTREKKAELEDVMKRLRHAADTDPEKLPEGVDLPKGMTAPPRKIERHTYMTRFPKILAIHLSRSIYDANSSVKNSAKVSFPENLKVGSLTHGMENYKLLAVVTHKGNHHSGHYETFRRQNVYPPFSNPATFQPSGVYSKTGSPMATPQMKAMNKFEPGGSPLGSTPDLLAPASGRSGTASPDSPVRKSVDTLKESPSGSSRSRVDQIKDAESSSIKSVTASAKSGLSKLSFKSGNGNGSGQGKANSNGFPSSRMPKRKKKKISEKWWRISDDKIKETRTSNVLLMHKEVYLLFYELDRGN</sequence>
<dbReference type="Pfam" id="PF00443">
    <property type="entry name" value="UCH"/>
    <property type="match status" value="1"/>
</dbReference>
<keyword evidence="4" id="KW-0472">Membrane</keyword>
<evidence type="ECO:0000256" key="2">
    <source>
        <dbReference type="SAM" id="Coils"/>
    </source>
</evidence>
<dbReference type="PROSITE" id="PS00972">
    <property type="entry name" value="USP_1"/>
    <property type="match status" value="1"/>
</dbReference>
<keyword evidence="1" id="KW-0645">Protease</keyword>
<feature type="domain" description="USP" evidence="5">
    <location>
        <begin position="45"/>
        <end position="630"/>
    </location>
</feature>
<dbReference type="InterPro" id="IPR050164">
    <property type="entry name" value="Peptidase_C19"/>
</dbReference>
<comment type="catalytic activity">
    <reaction evidence="1">
        <text>Thiol-dependent hydrolysis of ester, thioester, amide, peptide and isopeptide bonds formed by the C-terminal Gly of ubiquitin (a 76-residue protein attached to proteins as an intracellular targeting signal).</text>
        <dbReference type="EC" id="3.4.19.12"/>
    </reaction>
</comment>
<dbReference type="InterPro" id="IPR038765">
    <property type="entry name" value="Papain-like_cys_pep_sf"/>
</dbReference>
<accession>A0AAD5RQX8</accession>
<feature type="compositionally biased region" description="Basic and acidic residues" evidence="3">
    <location>
        <begin position="517"/>
        <end position="526"/>
    </location>
</feature>